<dbReference type="AlphaFoldDB" id="A0A1F6TRH5"/>
<feature type="domain" description="Glycosyltransferase subfamily 4-like N-terminal" evidence="2">
    <location>
        <begin position="13"/>
        <end position="169"/>
    </location>
</feature>
<reference evidence="3 4" key="1">
    <citation type="journal article" date="2016" name="Nat. Commun.">
        <title>Thousands of microbial genomes shed light on interconnected biogeochemical processes in an aquifer system.</title>
        <authorList>
            <person name="Anantharaman K."/>
            <person name="Brown C.T."/>
            <person name="Hug L.A."/>
            <person name="Sharon I."/>
            <person name="Castelle C.J."/>
            <person name="Probst A.J."/>
            <person name="Thomas B.C."/>
            <person name="Singh A."/>
            <person name="Wilkins M.J."/>
            <person name="Karaoz U."/>
            <person name="Brodie E.L."/>
            <person name="Williams K.H."/>
            <person name="Hubbard S.S."/>
            <person name="Banfield J.F."/>
        </authorList>
    </citation>
    <scope>NUCLEOTIDE SEQUENCE [LARGE SCALE GENOMIC DNA]</scope>
</reference>
<dbReference type="GO" id="GO:0016757">
    <property type="term" value="F:glycosyltransferase activity"/>
    <property type="evidence" value="ECO:0007669"/>
    <property type="project" value="InterPro"/>
</dbReference>
<dbReference type="PANTHER" id="PTHR12526:SF630">
    <property type="entry name" value="GLYCOSYLTRANSFERASE"/>
    <property type="match status" value="1"/>
</dbReference>
<dbReference type="EMBL" id="MFSU01000048">
    <property type="protein sequence ID" value="OGI47710.1"/>
    <property type="molecule type" value="Genomic_DNA"/>
</dbReference>
<protein>
    <recommendedName>
        <fullName evidence="5">Glycosyltransferase family 4 protein</fullName>
    </recommendedName>
</protein>
<dbReference type="Proteomes" id="UP000178885">
    <property type="component" value="Unassembled WGS sequence"/>
</dbReference>
<comment type="caution">
    <text evidence="3">The sequence shown here is derived from an EMBL/GenBank/DDBJ whole genome shotgun (WGS) entry which is preliminary data.</text>
</comment>
<evidence type="ECO:0000259" key="2">
    <source>
        <dbReference type="Pfam" id="PF13439"/>
    </source>
</evidence>
<evidence type="ECO:0000313" key="3">
    <source>
        <dbReference type="EMBL" id="OGI47710.1"/>
    </source>
</evidence>
<dbReference type="SUPFAM" id="SSF53756">
    <property type="entry name" value="UDP-Glycosyltransferase/glycogen phosphorylase"/>
    <property type="match status" value="1"/>
</dbReference>
<evidence type="ECO:0000313" key="4">
    <source>
        <dbReference type="Proteomes" id="UP000178885"/>
    </source>
</evidence>
<dbReference type="Pfam" id="PF00534">
    <property type="entry name" value="Glycos_transf_1"/>
    <property type="match status" value="1"/>
</dbReference>
<organism evidence="3 4">
    <name type="scientific">Candidatus Muproteobacteria bacterium RBG_16_65_34</name>
    <dbReference type="NCBI Taxonomy" id="1817760"/>
    <lineage>
        <taxon>Bacteria</taxon>
        <taxon>Pseudomonadati</taxon>
        <taxon>Pseudomonadota</taxon>
        <taxon>Candidatus Muproteobacteria</taxon>
    </lineage>
</organism>
<name>A0A1F6TRH5_9PROT</name>
<gene>
    <name evidence="3" type="ORF">A2151_03010</name>
</gene>
<feature type="domain" description="Glycosyl transferase family 1" evidence="1">
    <location>
        <begin position="190"/>
        <end position="344"/>
    </location>
</feature>
<dbReference type="STRING" id="1817760.A2151_03010"/>
<dbReference type="InterPro" id="IPR028098">
    <property type="entry name" value="Glyco_trans_4-like_N"/>
</dbReference>
<dbReference type="Pfam" id="PF13439">
    <property type="entry name" value="Glyco_transf_4"/>
    <property type="match status" value="1"/>
</dbReference>
<dbReference type="CDD" id="cd03820">
    <property type="entry name" value="GT4_AmsD-like"/>
    <property type="match status" value="1"/>
</dbReference>
<proteinExistence type="predicted"/>
<dbReference type="PANTHER" id="PTHR12526">
    <property type="entry name" value="GLYCOSYLTRANSFERASE"/>
    <property type="match status" value="1"/>
</dbReference>
<dbReference type="Gene3D" id="3.40.50.2000">
    <property type="entry name" value="Glycogen Phosphorylase B"/>
    <property type="match status" value="2"/>
</dbReference>
<evidence type="ECO:0008006" key="5">
    <source>
        <dbReference type="Google" id="ProtNLM"/>
    </source>
</evidence>
<dbReference type="InterPro" id="IPR001296">
    <property type="entry name" value="Glyco_trans_1"/>
</dbReference>
<evidence type="ECO:0000259" key="1">
    <source>
        <dbReference type="Pfam" id="PF00534"/>
    </source>
</evidence>
<sequence length="371" mass="41427">MKLTLVIFSLSGGGAEKALVLLARGLHMRGHQVTVVTANEDGPESHKLDKDVSRVSFAIQEQPRGLCGVLQKNIQYQRRLRNAILSTQPDVVISFMHITNVRVLLALLNVNVPVVVSERVDPAGFHYGFFWRFLRRVLYPRCACVVSVSKGVDAFFSWLAESKRAVIYNTAPSFPDTGERQNGFIGGGGRRRVVSVGRLVHQKGFDMLLDAFSRVAGSFREWDLHILGEGEQRTSLQRLISRKGLSDRVFLPGWVGPPTRSLKLADLFVMSSRFEGFPNALLEAMACGLPVVSFDCRSGPREIIRDGVDGVLVPPGSTAELAEVMSRLMGDECLRQRLGERAREVVERFSYEKFIDDWERVLNVVVNGSRR</sequence>
<accession>A0A1F6TRH5</accession>